<evidence type="ECO:0000256" key="5">
    <source>
        <dbReference type="ARBA" id="ARBA00022692"/>
    </source>
</evidence>
<dbReference type="InterPro" id="IPR001851">
    <property type="entry name" value="ABC_transp_permease"/>
</dbReference>
<feature type="transmembrane region" description="Helical" evidence="9">
    <location>
        <begin position="6"/>
        <end position="26"/>
    </location>
</feature>
<proteinExistence type="predicted"/>
<feature type="transmembrane region" description="Helical" evidence="9">
    <location>
        <begin position="119"/>
        <end position="139"/>
    </location>
</feature>
<feature type="transmembrane region" description="Helical" evidence="9">
    <location>
        <begin position="159"/>
        <end position="178"/>
    </location>
</feature>
<keyword evidence="2" id="KW-0813">Transport</keyword>
<dbReference type="PANTHER" id="PTHR32196">
    <property type="entry name" value="ABC TRANSPORTER PERMEASE PROTEIN YPHD-RELATED-RELATED"/>
    <property type="match status" value="1"/>
</dbReference>
<feature type="transmembrane region" description="Helical" evidence="9">
    <location>
        <begin position="264"/>
        <end position="285"/>
    </location>
</feature>
<comment type="caution">
    <text evidence="10">The sequence shown here is derived from an EMBL/GenBank/DDBJ whole genome shotgun (WGS) entry which is preliminary data.</text>
</comment>
<organism evidence="10 11">
    <name type="scientific">Kutzneria chonburiensis</name>
    <dbReference type="NCBI Taxonomy" id="1483604"/>
    <lineage>
        <taxon>Bacteria</taxon>
        <taxon>Bacillati</taxon>
        <taxon>Actinomycetota</taxon>
        <taxon>Actinomycetes</taxon>
        <taxon>Pseudonocardiales</taxon>
        <taxon>Pseudonocardiaceae</taxon>
        <taxon>Kutzneria</taxon>
    </lineage>
</organism>
<keyword evidence="5 9" id="KW-0812">Transmembrane</keyword>
<evidence type="ECO:0000256" key="3">
    <source>
        <dbReference type="ARBA" id="ARBA00022475"/>
    </source>
</evidence>
<comment type="subcellular location">
    <subcellularLocation>
        <location evidence="1">Cell membrane</location>
        <topology evidence="1">Multi-pass membrane protein</topology>
    </subcellularLocation>
</comment>
<dbReference type="Proteomes" id="UP001589810">
    <property type="component" value="Unassembled WGS sequence"/>
</dbReference>
<feature type="transmembrane region" description="Helical" evidence="9">
    <location>
        <begin position="90"/>
        <end position="110"/>
    </location>
</feature>
<feature type="transmembrane region" description="Helical" evidence="9">
    <location>
        <begin position="209"/>
        <end position="234"/>
    </location>
</feature>
<evidence type="ECO:0000256" key="1">
    <source>
        <dbReference type="ARBA" id="ARBA00004651"/>
    </source>
</evidence>
<accession>A0ABV6N8J6</accession>
<keyword evidence="11" id="KW-1185">Reference proteome</keyword>
<name>A0ABV6N8J6_9PSEU</name>
<evidence type="ECO:0000256" key="6">
    <source>
        <dbReference type="ARBA" id="ARBA00022989"/>
    </source>
</evidence>
<keyword evidence="4" id="KW-0997">Cell inner membrane</keyword>
<evidence type="ECO:0000313" key="11">
    <source>
        <dbReference type="Proteomes" id="UP001589810"/>
    </source>
</evidence>
<dbReference type="PANTHER" id="PTHR32196:SF71">
    <property type="entry name" value="AUTOINDUCER 2 IMPORT SYSTEM PERMEASE PROTEIN LSRD"/>
    <property type="match status" value="1"/>
</dbReference>
<dbReference type="EMBL" id="JBHLUD010000019">
    <property type="protein sequence ID" value="MFC0548777.1"/>
    <property type="molecule type" value="Genomic_DNA"/>
</dbReference>
<evidence type="ECO:0000313" key="10">
    <source>
        <dbReference type="EMBL" id="MFC0548777.1"/>
    </source>
</evidence>
<dbReference type="RefSeq" id="WP_273941808.1">
    <property type="nucleotide sequence ID" value="NZ_CP097263.1"/>
</dbReference>
<sequence length="312" mass="31982">MTTAVALRRIAPIWVVLVVVLAGIVWRDPTFADPPTFLAFVKRSAPLAVLALGQLFVVVAGELDLSVGAVITACVVAAARLGEGDPGRTWWIILLVLAFGAAVGVINGLITTVLRVPSFITTLGMMLVLSGAVFLWTGGSPTGALAENFRQFGREGIGPIPYAVVVLVMIAVAAHFLLHHSRFGHQVFATGGGTRAAELSGVAVRRVKIASFTLSGLLAAAAAILLAGFAGLSANAGQGYDFQSISAVVLGGAVLGGGRGGIGAALGGAFALQAMFTLLNLLGMAAPLRDTVQGLLIVAAVAYAAHRLRRNR</sequence>
<evidence type="ECO:0000256" key="8">
    <source>
        <dbReference type="ARBA" id="ARBA00039381"/>
    </source>
</evidence>
<keyword evidence="3" id="KW-1003">Cell membrane</keyword>
<protein>
    <recommendedName>
        <fullName evidence="8">Autoinducer 2 import system permease protein LsrD</fullName>
    </recommendedName>
</protein>
<gene>
    <name evidence="10" type="ORF">ACFFH7_45220</name>
</gene>
<dbReference type="Pfam" id="PF02653">
    <property type="entry name" value="BPD_transp_2"/>
    <property type="match status" value="1"/>
</dbReference>
<dbReference type="CDD" id="cd06579">
    <property type="entry name" value="TM_PBP1_transp_AraH_like"/>
    <property type="match status" value="1"/>
</dbReference>
<evidence type="ECO:0000256" key="9">
    <source>
        <dbReference type="SAM" id="Phobius"/>
    </source>
</evidence>
<evidence type="ECO:0000256" key="2">
    <source>
        <dbReference type="ARBA" id="ARBA00022448"/>
    </source>
</evidence>
<reference evidence="10 11" key="1">
    <citation type="submission" date="2024-09" db="EMBL/GenBank/DDBJ databases">
        <authorList>
            <person name="Sun Q."/>
            <person name="Mori K."/>
        </authorList>
    </citation>
    <scope>NUCLEOTIDE SEQUENCE [LARGE SCALE GENOMIC DNA]</scope>
    <source>
        <strain evidence="10 11">TBRC 1432</strain>
    </source>
</reference>
<evidence type="ECO:0000256" key="4">
    <source>
        <dbReference type="ARBA" id="ARBA00022519"/>
    </source>
</evidence>
<keyword evidence="6 9" id="KW-1133">Transmembrane helix</keyword>
<evidence type="ECO:0000256" key="7">
    <source>
        <dbReference type="ARBA" id="ARBA00023136"/>
    </source>
</evidence>
<keyword evidence="7 9" id="KW-0472">Membrane</keyword>